<dbReference type="GO" id="GO:0004222">
    <property type="term" value="F:metalloendopeptidase activity"/>
    <property type="evidence" value="ECO:0007669"/>
    <property type="project" value="TreeGrafter"/>
</dbReference>
<feature type="domain" description="M23ase beta-sheet core" evidence="3">
    <location>
        <begin position="185"/>
        <end position="279"/>
    </location>
</feature>
<dbReference type="OrthoDB" id="9814377at2"/>
<accession>A0A1G6R064</accession>
<dbReference type="AlphaFoldDB" id="A0A1G6R064"/>
<dbReference type="SUPFAM" id="SSF51261">
    <property type="entry name" value="Duplicated hybrid motif"/>
    <property type="match status" value="1"/>
</dbReference>
<keyword evidence="2" id="KW-1133">Transmembrane helix</keyword>
<keyword evidence="2" id="KW-0812">Transmembrane</keyword>
<dbReference type="Pfam" id="PF01551">
    <property type="entry name" value="Peptidase_M23"/>
    <property type="match status" value="1"/>
</dbReference>
<dbReference type="InterPro" id="IPR016047">
    <property type="entry name" value="M23ase_b-sheet_dom"/>
</dbReference>
<dbReference type="EMBL" id="FMYP01000068">
    <property type="protein sequence ID" value="SDC97938.1"/>
    <property type="molecule type" value="Genomic_DNA"/>
</dbReference>
<dbReference type="CDD" id="cd12797">
    <property type="entry name" value="M23_peptidase"/>
    <property type="match status" value="1"/>
</dbReference>
<sequence length="286" mass="32398">MAQKEKKRYLSRLKNKYRFSIYNDQTFEEVWFLRLSRLNVMAVFGGFSFLLVSLVIVLIAFTPLREFIPGYPDTHTRRQIVQNALKVDSLERKLDYWQQYLTTLQAIVNGENPPALEAKLDTTIRTKQIVFTKSVEDSVLRTQIENNEQYNLSVNTSPTDNTVKGFHFFPPVRGEVTSSFNLTHSHFGTDIASAPNEVVVAVLEGTVTMATWTLETGYVIQIQHNGNLLSVYKHNSKLLKKAGSHVKAGEAIAIVGNSGELTTGPHLHFELWFNGTPVDAEKYIVF</sequence>
<dbReference type="PANTHER" id="PTHR21666">
    <property type="entry name" value="PEPTIDASE-RELATED"/>
    <property type="match status" value="1"/>
</dbReference>
<organism evidence="4 5">
    <name type="scientific">Williamwhitmania taraxaci</name>
    <dbReference type="NCBI Taxonomy" id="1640674"/>
    <lineage>
        <taxon>Bacteria</taxon>
        <taxon>Pseudomonadati</taxon>
        <taxon>Bacteroidota</taxon>
        <taxon>Bacteroidia</taxon>
        <taxon>Bacteroidales</taxon>
        <taxon>Williamwhitmaniaceae</taxon>
        <taxon>Williamwhitmania</taxon>
    </lineage>
</organism>
<evidence type="ECO:0000259" key="3">
    <source>
        <dbReference type="Pfam" id="PF01551"/>
    </source>
</evidence>
<dbReference type="InterPro" id="IPR011055">
    <property type="entry name" value="Dup_hybrid_motif"/>
</dbReference>
<evidence type="ECO:0000313" key="4">
    <source>
        <dbReference type="EMBL" id="SDC97938.1"/>
    </source>
</evidence>
<evidence type="ECO:0000313" key="5">
    <source>
        <dbReference type="Proteomes" id="UP000199452"/>
    </source>
</evidence>
<proteinExistence type="predicted"/>
<dbReference type="InterPro" id="IPR050570">
    <property type="entry name" value="Cell_wall_metabolism_enzyme"/>
</dbReference>
<name>A0A1G6R064_9BACT</name>
<dbReference type="PANTHER" id="PTHR21666:SF289">
    <property type="entry name" value="L-ALA--D-GLU ENDOPEPTIDASE"/>
    <property type="match status" value="1"/>
</dbReference>
<feature type="transmembrane region" description="Helical" evidence="2">
    <location>
        <begin position="40"/>
        <end position="61"/>
    </location>
</feature>
<dbReference type="Gene3D" id="2.70.70.10">
    <property type="entry name" value="Glucose Permease (Domain IIA)"/>
    <property type="match status" value="1"/>
</dbReference>
<dbReference type="STRING" id="1640674.SAMN05216323_10683"/>
<reference evidence="4 5" key="1">
    <citation type="submission" date="2016-09" db="EMBL/GenBank/DDBJ databases">
        <authorList>
            <person name="Capua I."/>
            <person name="De Benedictis P."/>
            <person name="Joannis T."/>
            <person name="Lombin L.H."/>
            <person name="Cattoli G."/>
        </authorList>
    </citation>
    <scope>NUCLEOTIDE SEQUENCE [LARGE SCALE GENOMIC DNA]</scope>
    <source>
        <strain evidence="4 5">A7P-90m</strain>
    </source>
</reference>
<dbReference type="RefSeq" id="WP_092440241.1">
    <property type="nucleotide sequence ID" value="NZ_FMYP01000068.1"/>
</dbReference>
<keyword evidence="1" id="KW-0732">Signal</keyword>
<evidence type="ECO:0000256" key="2">
    <source>
        <dbReference type="SAM" id="Phobius"/>
    </source>
</evidence>
<gene>
    <name evidence="4" type="ORF">SAMN05216323_10683</name>
</gene>
<evidence type="ECO:0000256" key="1">
    <source>
        <dbReference type="ARBA" id="ARBA00022729"/>
    </source>
</evidence>
<keyword evidence="5" id="KW-1185">Reference proteome</keyword>
<dbReference type="Proteomes" id="UP000199452">
    <property type="component" value="Unassembled WGS sequence"/>
</dbReference>
<protein>
    <submittedName>
        <fullName evidence="4">Peptidase family M23</fullName>
    </submittedName>
</protein>
<keyword evidence="2" id="KW-0472">Membrane</keyword>